<organism evidence="2 3">
    <name type="scientific">Solirubrum puertoriconensis</name>
    <dbReference type="NCBI Taxonomy" id="1751427"/>
    <lineage>
        <taxon>Bacteria</taxon>
        <taxon>Pseudomonadati</taxon>
        <taxon>Bacteroidota</taxon>
        <taxon>Cytophagia</taxon>
        <taxon>Cytophagales</taxon>
    </lineage>
</organism>
<dbReference type="Gene3D" id="3.90.930.1">
    <property type="match status" value="1"/>
</dbReference>
<gene>
    <name evidence="2" type="ORF">ASU33_20085</name>
</gene>
<sequence>MIRNFYLPTFLCLASIAGYGQTTASTTANLAPVDTAYFDQDWERTNIPEDRVYARIARHDAAGNTIGTVRDYYLPSWKKQWEGKLAGENPDVATGLCTSWYQNGRLQSRGTYVQGQKQRDFQEWREDGKPVKCRYVYQPALETSTGKLHSYYNEGSSRKVFEVILPANTAGFVYKLDIRDEGEPPVSWSTALALSSIVIDPTMSTATALMAGSKVMAAQGQSTAPTKSTKCHWYITDNPNDALQFVETKGYIKDTNRCYRVAANICQETRQMTVQPGTERLYICVNNDNSMTSATATVSVSALTQACK</sequence>
<keyword evidence="1" id="KW-0732">Signal</keyword>
<dbReference type="OrthoDB" id="830908at2"/>
<feature type="chain" id="PRO_5040804850" description="MORN repeat variant" evidence="1">
    <location>
        <begin position="25"/>
        <end position="308"/>
    </location>
</feature>
<feature type="signal peptide" evidence="1">
    <location>
        <begin position="1"/>
        <end position="24"/>
    </location>
</feature>
<dbReference type="EMBL" id="LNAL01000005">
    <property type="protein sequence ID" value="KUG09119.1"/>
    <property type="molecule type" value="Genomic_DNA"/>
</dbReference>
<evidence type="ECO:0008006" key="4">
    <source>
        <dbReference type="Google" id="ProtNLM"/>
    </source>
</evidence>
<name>A0A9X0HN99_SOLP1</name>
<evidence type="ECO:0000313" key="2">
    <source>
        <dbReference type="EMBL" id="KUG09119.1"/>
    </source>
</evidence>
<dbReference type="RefSeq" id="WP_059068623.1">
    <property type="nucleotide sequence ID" value="NZ_LNAL01000005.1"/>
</dbReference>
<proteinExistence type="predicted"/>
<protein>
    <recommendedName>
        <fullName evidence="4">MORN repeat variant</fullName>
    </recommendedName>
</protein>
<keyword evidence="3" id="KW-1185">Reference proteome</keyword>
<reference evidence="2 3" key="1">
    <citation type="submission" date="2015-11" db="EMBL/GenBank/DDBJ databases">
        <title>Solirubrum puertoriconensis gen. nov. an environmental bacteria isolated in Puerto Rico.</title>
        <authorList>
            <person name="Cuebas-Irizarry M.F."/>
            <person name="Montalvo-Rodriguez R."/>
        </authorList>
    </citation>
    <scope>NUCLEOTIDE SEQUENCE [LARGE SCALE GENOMIC DNA]</scope>
    <source>
        <strain evidence="2 3">MC1A</strain>
    </source>
</reference>
<dbReference type="AlphaFoldDB" id="A0A9X0HN99"/>
<accession>A0A9X0HN99</accession>
<evidence type="ECO:0000313" key="3">
    <source>
        <dbReference type="Proteomes" id="UP000054223"/>
    </source>
</evidence>
<comment type="caution">
    <text evidence="2">The sequence shown here is derived from an EMBL/GenBank/DDBJ whole genome shotgun (WGS) entry which is preliminary data.</text>
</comment>
<evidence type="ECO:0000256" key="1">
    <source>
        <dbReference type="SAM" id="SignalP"/>
    </source>
</evidence>
<dbReference type="Proteomes" id="UP000054223">
    <property type="component" value="Unassembled WGS sequence"/>
</dbReference>